<dbReference type="Proteomes" id="UP001165368">
    <property type="component" value="Unassembled WGS sequence"/>
</dbReference>
<evidence type="ECO:0000313" key="4">
    <source>
        <dbReference type="EMBL" id="MCG2621307.1"/>
    </source>
</evidence>
<dbReference type="RefSeq" id="WP_237818412.1">
    <property type="nucleotide sequence ID" value="NZ_JAKLTQ010000002.1"/>
</dbReference>
<dbReference type="InterPro" id="IPR045337">
    <property type="entry name" value="MmgE_PrpD_C"/>
</dbReference>
<dbReference type="InterPro" id="IPR042183">
    <property type="entry name" value="MmgE/PrpD_sf_1"/>
</dbReference>
<feature type="domain" description="MmgE/PrpD C-terminal" evidence="3">
    <location>
        <begin position="277"/>
        <end position="447"/>
    </location>
</feature>
<dbReference type="InterPro" id="IPR036148">
    <property type="entry name" value="MmgE/PrpD_sf"/>
</dbReference>
<dbReference type="Gene3D" id="3.30.1330.120">
    <property type="entry name" value="2-methylcitrate dehydratase PrpD"/>
    <property type="match status" value="1"/>
</dbReference>
<feature type="domain" description="MmgE/PrpD N-terminal" evidence="2">
    <location>
        <begin position="5"/>
        <end position="250"/>
    </location>
</feature>
<evidence type="ECO:0000259" key="3">
    <source>
        <dbReference type="Pfam" id="PF19305"/>
    </source>
</evidence>
<organism evidence="4 5">
    <name type="scientific">Arthrobacter hankyongi</name>
    <dbReference type="NCBI Taxonomy" id="2904801"/>
    <lineage>
        <taxon>Bacteria</taxon>
        <taxon>Bacillati</taxon>
        <taxon>Actinomycetota</taxon>
        <taxon>Actinomycetes</taxon>
        <taxon>Micrococcales</taxon>
        <taxon>Micrococcaceae</taxon>
        <taxon>Arthrobacter</taxon>
    </lineage>
</organism>
<dbReference type="PANTHER" id="PTHR16943:SF8">
    <property type="entry name" value="2-METHYLCITRATE DEHYDRATASE"/>
    <property type="match status" value="1"/>
</dbReference>
<protein>
    <submittedName>
        <fullName evidence="4">MmgE/PrpD family protein</fullName>
    </submittedName>
</protein>
<dbReference type="Pfam" id="PF19305">
    <property type="entry name" value="MmgE_PrpD_C"/>
    <property type="match status" value="1"/>
</dbReference>
<dbReference type="Gene3D" id="1.10.4100.10">
    <property type="entry name" value="2-methylcitrate dehydratase PrpD"/>
    <property type="match status" value="1"/>
</dbReference>
<dbReference type="InterPro" id="IPR045336">
    <property type="entry name" value="MmgE_PrpD_N"/>
</dbReference>
<gene>
    <name evidence="4" type="ORF">LVY72_05190</name>
</gene>
<dbReference type="InterPro" id="IPR042188">
    <property type="entry name" value="MmgE/PrpD_sf_2"/>
</dbReference>
<dbReference type="Pfam" id="PF03972">
    <property type="entry name" value="MmgE_PrpD_N"/>
    <property type="match status" value="1"/>
</dbReference>
<keyword evidence="5" id="KW-1185">Reference proteome</keyword>
<sequence length="493" mass="52226">MSYTQTLARFAAATRFEDLPDAARRAGKLLIKDTLACAVAGHEVPSSTLINRVVGSYGGTPEATVLVTGQKLPAALAAHINSHLSNAIDADDTIHYKAHVAAGVVAPALAVAEREGSSSQDLLAAVILGYDVAGRIAMSLRSLVVNEQGELQFAQVSGYSSVVFGATVAAGRLLGLDPDQMRHAFGIAAASAPLPSSSQFGRELPRPMTKYALYGALGEAGVTAALLAREGFTAEQSVLDGDRGFWRVVGSVDCNWEALTGRLGERWLVEEVTYKPYPACRFLNAAIDMFRDLRRRHNLDIEDIEGIEVGLHGAALSKHMDNPVVETAVDAFFSLPYLLSAAAFCGEPGPNWHTEEARSNEAMKAFARKVKVGLEPRAAAAASEDLAKYGHNVRMPSSVSITAGGAVYSDSRNFAYGDPYSEDTRFTDADADRKFRTFCSGVLSGTRIDAALELLDALDSGVSVADLASQLVSEREASLVTAGATATALTDLP</sequence>
<proteinExistence type="inferred from homology"/>
<name>A0ABS9L482_9MICC</name>
<dbReference type="PANTHER" id="PTHR16943">
    <property type="entry name" value="2-METHYLCITRATE DEHYDRATASE-RELATED"/>
    <property type="match status" value="1"/>
</dbReference>
<dbReference type="SUPFAM" id="SSF103378">
    <property type="entry name" value="2-methylcitrate dehydratase PrpD"/>
    <property type="match status" value="1"/>
</dbReference>
<comment type="similarity">
    <text evidence="1">Belongs to the PrpD family.</text>
</comment>
<evidence type="ECO:0000259" key="2">
    <source>
        <dbReference type="Pfam" id="PF03972"/>
    </source>
</evidence>
<dbReference type="EMBL" id="JAKLTQ010000002">
    <property type="protein sequence ID" value="MCG2621307.1"/>
    <property type="molecule type" value="Genomic_DNA"/>
</dbReference>
<evidence type="ECO:0000256" key="1">
    <source>
        <dbReference type="ARBA" id="ARBA00006174"/>
    </source>
</evidence>
<dbReference type="InterPro" id="IPR005656">
    <property type="entry name" value="MmgE_PrpD"/>
</dbReference>
<comment type="caution">
    <text evidence="4">The sequence shown here is derived from an EMBL/GenBank/DDBJ whole genome shotgun (WGS) entry which is preliminary data.</text>
</comment>
<reference evidence="4" key="1">
    <citation type="submission" date="2022-01" db="EMBL/GenBank/DDBJ databases">
        <authorList>
            <person name="Jo J.-H."/>
            <person name="Im W.-T."/>
        </authorList>
    </citation>
    <scope>NUCLEOTIDE SEQUENCE</scope>
    <source>
        <strain evidence="4">I2-34</strain>
    </source>
</reference>
<evidence type="ECO:0000313" key="5">
    <source>
        <dbReference type="Proteomes" id="UP001165368"/>
    </source>
</evidence>
<accession>A0ABS9L482</accession>